<gene>
    <name evidence="5" type="ORF">FAZ21_09845</name>
</gene>
<dbReference type="AlphaFoldDB" id="A0A4V5MQQ5"/>
<organism evidence="5 6">
    <name type="scientific">Chitiniphilus eburneus</name>
    <dbReference type="NCBI Taxonomy" id="2571148"/>
    <lineage>
        <taxon>Bacteria</taxon>
        <taxon>Pseudomonadati</taxon>
        <taxon>Pseudomonadota</taxon>
        <taxon>Betaproteobacteria</taxon>
        <taxon>Neisseriales</taxon>
        <taxon>Chitinibacteraceae</taxon>
        <taxon>Chitiniphilus</taxon>
    </lineage>
</organism>
<feature type="chain" id="PRO_5020479077" evidence="3">
    <location>
        <begin position="23"/>
        <end position="252"/>
    </location>
</feature>
<name>A0A4V5MQQ5_9NEIS</name>
<proteinExistence type="predicted"/>
<evidence type="ECO:0000313" key="5">
    <source>
        <dbReference type="EMBL" id="TJZ73488.1"/>
    </source>
</evidence>
<comment type="caution">
    <text evidence="5">The sequence shown here is derived from an EMBL/GenBank/DDBJ whole genome shotgun (WGS) entry which is preliminary data.</text>
</comment>
<protein>
    <submittedName>
        <fullName evidence="5">YgcG family protein</fullName>
    </submittedName>
</protein>
<keyword evidence="6" id="KW-1185">Reference proteome</keyword>
<evidence type="ECO:0000256" key="2">
    <source>
        <dbReference type="SAM" id="Phobius"/>
    </source>
</evidence>
<dbReference type="Pfam" id="PF04536">
    <property type="entry name" value="TPM_phosphatase"/>
    <property type="match status" value="1"/>
</dbReference>
<evidence type="ECO:0000256" key="3">
    <source>
        <dbReference type="SAM" id="SignalP"/>
    </source>
</evidence>
<sequence>MKQVRALCCALLWLLSLAPASAEVAVPVLTQRVIDLTHTLSAEQQAAVTHRLQQLEHNTGSQLAVLLVPTTAPETIEQYSIRVAEAWKLGRKGVDDGVLLLVAKDDRKVRIEVGYGLEGALTDATTGRIIREQLLPAFRQGDFAGGVSAGVEQLAHVIDGEPLPPPAEAGIDPVGILILGGLGMLILFFIVFFVIVQRQPASRTAGNVRPRRNWTASSAAGSEQTSSGSHSSGSGFSGGGGGFGGGGASGGW</sequence>
<dbReference type="InterPro" id="IPR007621">
    <property type="entry name" value="TPM_dom"/>
</dbReference>
<accession>A0A4V5MQQ5</accession>
<dbReference type="PANTHER" id="PTHR30373">
    <property type="entry name" value="UPF0603 PROTEIN YGCG"/>
    <property type="match status" value="1"/>
</dbReference>
<keyword evidence="2" id="KW-0472">Membrane</keyword>
<keyword evidence="3" id="KW-0732">Signal</keyword>
<evidence type="ECO:0000313" key="6">
    <source>
        <dbReference type="Proteomes" id="UP000310016"/>
    </source>
</evidence>
<dbReference type="OrthoDB" id="9810918at2"/>
<dbReference type="EMBL" id="SUMF01000009">
    <property type="protein sequence ID" value="TJZ73488.1"/>
    <property type="molecule type" value="Genomic_DNA"/>
</dbReference>
<evidence type="ECO:0000259" key="4">
    <source>
        <dbReference type="Pfam" id="PF04536"/>
    </source>
</evidence>
<keyword evidence="2" id="KW-0812">Transmembrane</keyword>
<feature type="compositionally biased region" description="Polar residues" evidence="1">
    <location>
        <begin position="214"/>
        <end position="225"/>
    </location>
</feature>
<feature type="domain" description="TPM" evidence="4">
    <location>
        <begin position="33"/>
        <end position="156"/>
    </location>
</feature>
<feature type="region of interest" description="Disordered" evidence="1">
    <location>
        <begin position="205"/>
        <end position="252"/>
    </location>
</feature>
<dbReference type="PANTHER" id="PTHR30373:SF2">
    <property type="entry name" value="UPF0603 PROTEIN YGCG"/>
    <property type="match status" value="1"/>
</dbReference>
<feature type="compositionally biased region" description="Gly residues" evidence="1">
    <location>
        <begin position="235"/>
        <end position="252"/>
    </location>
</feature>
<feature type="signal peptide" evidence="3">
    <location>
        <begin position="1"/>
        <end position="22"/>
    </location>
</feature>
<reference evidence="5 6" key="1">
    <citation type="submission" date="2019-04" db="EMBL/GenBank/DDBJ databases">
        <title>Chitiniphilus eburnea sp. nov., a novel chitinolytic bacterium isolated from aquaculture sludge.</title>
        <authorList>
            <person name="Sheng M."/>
        </authorList>
    </citation>
    <scope>NUCLEOTIDE SEQUENCE [LARGE SCALE GENOMIC DNA]</scope>
    <source>
        <strain evidence="5 6">HX-2-15</strain>
    </source>
</reference>
<dbReference type="Gene3D" id="3.10.310.50">
    <property type="match status" value="1"/>
</dbReference>
<dbReference type="Proteomes" id="UP000310016">
    <property type="component" value="Unassembled WGS sequence"/>
</dbReference>
<evidence type="ECO:0000256" key="1">
    <source>
        <dbReference type="SAM" id="MobiDB-lite"/>
    </source>
</evidence>
<feature type="transmembrane region" description="Helical" evidence="2">
    <location>
        <begin position="174"/>
        <end position="196"/>
    </location>
</feature>
<keyword evidence="2" id="KW-1133">Transmembrane helix</keyword>